<dbReference type="OrthoDB" id="5347452at2759"/>
<dbReference type="PANTHER" id="PTHR15549">
    <property type="entry name" value="PAIRED IMMUNOGLOBULIN-LIKE TYPE 2 RECEPTOR"/>
    <property type="match status" value="1"/>
</dbReference>
<evidence type="ECO:0000256" key="2">
    <source>
        <dbReference type="ARBA" id="ARBA00022692"/>
    </source>
</evidence>
<keyword evidence="4 6" id="KW-0472">Membrane</keyword>
<evidence type="ECO:0000313" key="8">
    <source>
        <dbReference type="EMBL" id="AEO63068.1"/>
    </source>
</evidence>
<keyword evidence="2 6" id="KW-0812">Transmembrane</keyword>
<feature type="signal peptide" evidence="7">
    <location>
        <begin position="1"/>
        <end position="22"/>
    </location>
</feature>
<evidence type="ECO:0000256" key="1">
    <source>
        <dbReference type="ARBA" id="ARBA00004167"/>
    </source>
</evidence>
<feature type="chain" id="PRO_5003435981" description="Mid2 domain-containing protein" evidence="7">
    <location>
        <begin position="23"/>
        <end position="420"/>
    </location>
</feature>
<proteinExistence type="predicted"/>
<dbReference type="eggNOG" id="ENOG502QRH7">
    <property type="taxonomic scope" value="Eukaryota"/>
</dbReference>
<feature type="transmembrane region" description="Helical" evidence="6">
    <location>
        <begin position="245"/>
        <end position="269"/>
    </location>
</feature>
<comment type="subcellular location">
    <subcellularLocation>
        <location evidence="1">Membrane</location>
        <topology evidence="1">Single-pass membrane protein</topology>
    </subcellularLocation>
</comment>
<keyword evidence="9" id="KW-1185">Reference proteome</keyword>
<evidence type="ECO:0008006" key="10">
    <source>
        <dbReference type="Google" id="ProtNLM"/>
    </source>
</evidence>
<evidence type="ECO:0000256" key="6">
    <source>
        <dbReference type="SAM" id="Phobius"/>
    </source>
</evidence>
<dbReference type="HOGENOM" id="CLU_654135_0_0_1"/>
<reference evidence="8 9" key="1">
    <citation type="journal article" date="2011" name="Nat. Biotechnol.">
        <title>Comparative genomic analysis of the thermophilic biomass-degrading fungi Myceliophthora thermophila and Thielavia terrestris.</title>
        <authorList>
            <person name="Berka R.M."/>
            <person name="Grigoriev I.V."/>
            <person name="Otillar R."/>
            <person name="Salamov A."/>
            <person name="Grimwood J."/>
            <person name="Reid I."/>
            <person name="Ishmael N."/>
            <person name="John T."/>
            <person name="Darmond C."/>
            <person name="Moisan M.-C."/>
            <person name="Henrissat B."/>
            <person name="Coutinho P.M."/>
            <person name="Lombard V."/>
            <person name="Natvig D.O."/>
            <person name="Lindquist E."/>
            <person name="Schmutz J."/>
            <person name="Lucas S."/>
            <person name="Harris P."/>
            <person name="Powlowski J."/>
            <person name="Bellemare A."/>
            <person name="Taylor D."/>
            <person name="Butler G."/>
            <person name="de Vries R.P."/>
            <person name="Allijn I.E."/>
            <person name="van den Brink J."/>
            <person name="Ushinsky S."/>
            <person name="Storms R."/>
            <person name="Powell A.J."/>
            <person name="Paulsen I.T."/>
            <person name="Elbourne L.D.H."/>
            <person name="Baker S.E."/>
            <person name="Magnuson J."/>
            <person name="LaBoissiere S."/>
            <person name="Clutterbuck A.J."/>
            <person name="Martinez D."/>
            <person name="Wogulis M."/>
            <person name="de Leon A.L."/>
            <person name="Rey M.W."/>
            <person name="Tsang A."/>
        </authorList>
    </citation>
    <scope>NUCLEOTIDE SEQUENCE [LARGE SCALE GENOMIC DNA]</scope>
    <source>
        <strain evidence="9">ATCC 38088 / NRRL 8126</strain>
    </source>
</reference>
<feature type="region of interest" description="Disordered" evidence="5">
    <location>
        <begin position="201"/>
        <end position="239"/>
    </location>
</feature>
<gene>
    <name evidence="8" type="ORF">THITE_2107918</name>
</gene>
<sequence length="420" mass="43349">MRFHLWLLATAGHLAIADQLLGQELKGRGELIWPRETRASTPDGANGWTPKPTEAPFVADGEDALYLARRRDEWLRIKRATTSSTSSNTWLDSRTCGWRTGSDLIPFTCPPSATCATNTDNVVACTSSNGDFPFFTVCLDYNAYQAGACSDIGLKTGCCETSTLGACITYLWAGTSARSMYRCYTSQTIITMLDVPEIAQTTSTPSTSSTTTSSSSTSTTATAPAQTTTSGPGAATSGGSNNTGAIVGGVVGGVAGVALIAGGIAYLIIRNRNKNANAGSGTAYSAVAPGDTSYPGGGPTPSAMSPQMSQAGYFSPGSVGTTLRADTVTPYLAGATPMGPPEAAAAAAAYDPHRSYYDPSKPSEQQPGFTPPPGGYAPYPGHAPAHYPPPQQASELDTTTIPAGHEGNPVEMAATSPTQR</sequence>
<dbReference type="GO" id="GO:0071944">
    <property type="term" value="C:cell periphery"/>
    <property type="evidence" value="ECO:0007669"/>
    <property type="project" value="UniProtKB-ARBA"/>
</dbReference>
<dbReference type="RefSeq" id="XP_003649404.1">
    <property type="nucleotide sequence ID" value="XM_003649356.1"/>
</dbReference>
<protein>
    <recommendedName>
        <fullName evidence="10">Mid2 domain-containing protein</fullName>
    </recommendedName>
</protein>
<dbReference type="Proteomes" id="UP000008181">
    <property type="component" value="Chromosome 1"/>
</dbReference>
<evidence type="ECO:0000256" key="3">
    <source>
        <dbReference type="ARBA" id="ARBA00022989"/>
    </source>
</evidence>
<name>G2QW93_THETT</name>
<accession>G2QW93</accession>
<dbReference type="GeneID" id="11519064"/>
<evidence type="ECO:0000256" key="5">
    <source>
        <dbReference type="SAM" id="MobiDB-lite"/>
    </source>
</evidence>
<evidence type="ECO:0000256" key="7">
    <source>
        <dbReference type="SAM" id="SignalP"/>
    </source>
</evidence>
<feature type="compositionally biased region" description="Polar residues" evidence="5">
    <location>
        <begin position="392"/>
        <end position="401"/>
    </location>
</feature>
<dbReference type="PANTHER" id="PTHR15549:SF27">
    <property type="entry name" value="CHITIN-BINDING TYPE-1 DOMAIN-CONTAINING PROTEIN"/>
    <property type="match status" value="1"/>
</dbReference>
<dbReference type="AlphaFoldDB" id="G2QW93"/>
<keyword evidence="3 6" id="KW-1133">Transmembrane helix</keyword>
<keyword evidence="7" id="KW-0732">Signal</keyword>
<dbReference type="KEGG" id="ttt:THITE_2107918"/>
<organism evidence="8 9">
    <name type="scientific">Thermothielavioides terrestris (strain ATCC 38088 / NRRL 8126)</name>
    <name type="common">Thielavia terrestris</name>
    <dbReference type="NCBI Taxonomy" id="578455"/>
    <lineage>
        <taxon>Eukaryota</taxon>
        <taxon>Fungi</taxon>
        <taxon>Dikarya</taxon>
        <taxon>Ascomycota</taxon>
        <taxon>Pezizomycotina</taxon>
        <taxon>Sordariomycetes</taxon>
        <taxon>Sordariomycetidae</taxon>
        <taxon>Sordariales</taxon>
        <taxon>Chaetomiaceae</taxon>
        <taxon>Thermothielavioides</taxon>
        <taxon>Thermothielavioides terrestris</taxon>
    </lineage>
</organism>
<evidence type="ECO:0000313" key="9">
    <source>
        <dbReference type="Proteomes" id="UP000008181"/>
    </source>
</evidence>
<feature type="region of interest" description="Disordered" evidence="5">
    <location>
        <begin position="343"/>
        <end position="420"/>
    </location>
</feature>
<dbReference type="GO" id="GO:0016020">
    <property type="term" value="C:membrane"/>
    <property type="evidence" value="ECO:0007669"/>
    <property type="project" value="UniProtKB-SubCell"/>
</dbReference>
<dbReference type="InterPro" id="IPR051694">
    <property type="entry name" value="Immunoregulatory_rcpt-like"/>
</dbReference>
<dbReference type="STRING" id="578455.G2QW93"/>
<evidence type="ECO:0000256" key="4">
    <source>
        <dbReference type="ARBA" id="ARBA00023136"/>
    </source>
</evidence>
<dbReference type="EMBL" id="CP003009">
    <property type="protein sequence ID" value="AEO63068.1"/>
    <property type="molecule type" value="Genomic_DNA"/>
</dbReference>
<feature type="compositionally biased region" description="Low complexity" evidence="5">
    <location>
        <begin position="376"/>
        <end position="385"/>
    </location>
</feature>